<dbReference type="Proteomes" id="UP000198802">
    <property type="component" value="Unassembled WGS sequence"/>
</dbReference>
<evidence type="ECO:0000256" key="1">
    <source>
        <dbReference type="ARBA" id="ARBA00009108"/>
    </source>
</evidence>
<evidence type="ECO:0000313" key="4">
    <source>
        <dbReference type="EMBL" id="CUU59504.1"/>
    </source>
</evidence>
<keyword evidence="3" id="KW-1133">Transmembrane helix</keyword>
<feature type="region of interest" description="Disordered" evidence="2">
    <location>
        <begin position="154"/>
        <end position="173"/>
    </location>
</feature>
<sequence length="292" mass="29960">MPGVQARTQTALERVAATALDPGYAQASAGRPPARPGRRRGSRRARRNRWHSLAMPLALLLTGLLTALTIRQGMAALPAGERLQARLSAEYETRSANRDDLAADVRELRSAIADLRARQRSADDAWDTATARIGALAAPAGLAAARGPGVRLTLTDPAAGPPADAGNPRPTAELTPGGRLADHDLADMVNLLWSAGAEAVAVNGVRLTALSAVRAAGDAILVGLSAVEAPYVLDAIGDSAAIVSRVSAAPVTVRLRTRAGAPPDAVTIARLGAVTLPAAADPSLRYARGSGS</sequence>
<name>A0A0S4QV65_9ACTN</name>
<reference evidence="5" key="1">
    <citation type="submission" date="2015-11" db="EMBL/GenBank/DDBJ databases">
        <authorList>
            <person name="Varghese N."/>
        </authorList>
    </citation>
    <scope>NUCLEOTIDE SEQUENCE [LARGE SCALE GENOMIC DNA]</scope>
    <source>
        <strain evidence="5">DSM 45899</strain>
    </source>
</reference>
<feature type="compositionally biased region" description="Low complexity" evidence="2">
    <location>
        <begin position="156"/>
        <end position="168"/>
    </location>
</feature>
<keyword evidence="3" id="KW-0472">Membrane</keyword>
<protein>
    <submittedName>
        <fullName evidence="4">Uncharacterized conserved protein YlxW, UPF0749 family</fullName>
    </submittedName>
</protein>
<dbReference type="EMBL" id="FAOZ01000028">
    <property type="protein sequence ID" value="CUU59504.1"/>
    <property type="molecule type" value="Genomic_DNA"/>
</dbReference>
<evidence type="ECO:0000313" key="5">
    <source>
        <dbReference type="Proteomes" id="UP000198802"/>
    </source>
</evidence>
<evidence type="ECO:0000256" key="2">
    <source>
        <dbReference type="SAM" id="MobiDB-lite"/>
    </source>
</evidence>
<gene>
    <name evidence="4" type="ORF">Ga0074812_12876</name>
</gene>
<feature type="transmembrane region" description="Helical" evidence="3">
    <location>
        <begin position="50"/>
        <end position="70"/>
    </location>
</feature>
<dbReference type="PANTHER" id="PTHR37313">
    <property type="entry name" value="UPF0749 PROTEIN RV1825"/>
    <property type="match status" value="1"/>
</dbReference>
<proteinExistence type="inferred from homology"/>
<dbReference type="GO" id="GO:0005886">
    <property type="term" value="C:plasma membrane"/>
    <property type="evidence" value="ECO:0007669"/>
    <property type="project" value="TreeGrafter"/>
</dbReference>
<feature type="region of interest" description="Disordered" evidence="2">
    <location>
        <begin position="22"/>
        <end position="47"/>
    </location>
</feature>
<accession>A0A0S4QV65</accession>
<feature type="compositionally biased region" description="Basic residues" evidence="2">
    <location>
        <begin position="36"/>
        <end position="47"/>
    </location>
</feature>
<comment type="similarity">
    <text evidence="1">Belongs to the UPF0749 family.</text>
</comment>
<dbReference type="PANTHER" id="PTHR37313:SF1">
    <property type="entry name" value="UPF0749 PROTEIN RV1823"/>
    <property type="match status" value="1"/>
</dbReference>
<keyword evidence="5" id="KW-1185">Reference proteome</keyword>
<dbReference type="AlphaFoldDB" id="A0A0S4QV65"/>
<dbReference type="Pfam" id="PF05949">
    <property type="entry name" value="DUF881"/>
    <property type="match status" value="1"/>
</dbReference>
<organism evidence="4 5">
    <name type="scientific">Parafrankia irregularis</name>
    <dbReference type="NCBI Taxonomy" id="795642"/>
    <lineage>
        <taxon>Bacteria</taxon>
        <taxon>Bacillati</taxon>
        <taxon>Actinomycetota</taxon>
        <taxon>Actinomycetes</taxon>
        <taxon>Frankiales</taxon>
        <taxon>Frankiaceae</taxon>
        <taxon>Parafrankia</taxon>
    </lineage>
</organism>
<keyword evidence="3" id="KW-0812">Transmembrane</keyword>
<dbReference type="InterPro" id="IPR010273">
    <property type="entry name" value="DUF881"/>
</dbReference>
<dbReference type="Gene3D" id="3.30.70.1880">
    <property type="entry name" value="Protein of unknown function DUF881"/>
    <property type="match status" value="1"/>
</dbReference>
<dbReference type="RefSeq" id="WP_091283633.1">
    <property type="nucleotide sequence ID" value="NZ_FAOZ01000028.1"/>
</dbReference>
<evidence type="ECO:0000256" key="3">
    <source>
        <dbReference type="SAM" id="Phobius"/>
    </source>
</evidence>